<protein>
    <submittedName>
        <fullName evidence="2">Uncharacterized protein</fullName>
    </submittedName>
</protein>
<evidence type="ECO:0000313" key="3">
    <source>
        <dbReference type="Proteomes" id="UP001158050"/>
    </source>
</evidence>
<comment type="caution">
    <text evidence="2">The sequence shown here is derived from an EMBL/GenBank/DDBJ whole genome shotgun (WGS) entry which is preliminary data.</text>
</comment>
<dbReference type="Proteomes" id="UP001158050">
    <property type="component" value="Unassembled WGS sequence"/>
</dbReference>
<reference evidence="2 3" key="1">
    <citation type="submission" date="2017-05" db="EMBL/GenBank/DDBJ databases">
        <authorList>
            <person name="Varghese N."/>
            <person name="Submissions S."/>
        </authorList>
    </citation>
    <scope>NUCLEOTIDE SEQUENCE [LARGE SCALE GENOMIC DNA]</scope>
    <source>
        <strain evidence="2 3">DSM 18015</strain>
    </source>
</reference>
<dbReference type="EMBL" id="FXUO01000006">
    <property type="protein sequence ID" value="SMP94721.1"/>
    <property type="molecule type" value="Genomic_DNA"/>
</dbReference>
<accession>A0ABY1R410</accession>
<evidence type="ECO:0000313" key="2">
    <source>
        <dbReference type="EMBL" id="SMP94721.1"/>
    </source>
</evidence>
<dbReference type="RefSeq" id="WP_283417304.1">
    <property type="nucleotide sequence ID" value="NZ_FXUO01000006.1"/>
</dbReference>
<name>A0ABY1R410_9FLAO</name>
<gene>
    <name evidence="2" type="ORF">SAMN05421679_106119</name>
</gene>
<evidence type="ECO:0000256" key="1">
    <source>
        <dbReference type="SAM" id="MobiDB-lite"/>
    </source>
</evidence>
<keyword evidence="3" id="KW-1185">Reference proteome</keyword>
<feature type="region of interest" description="Disordered" evidence="1">
    <location>
        <begin position="24"/>
        <end position="43"/>
    </location>
</feature>
<sequence length="139" mass="15433">MNNLKTKENDVKAVASSTETATVVKNGNSTEAKNQQLQGKKEQITKLLTPTTAEQRIKNHSLFSKMVEKHGFLTEKADSLNAYTVGRDGMKEKLVIKSDSGMSFEISNSNIIEEILILCASKLDEKLKESNNQILAFEI</sequence>
<feature type="compositionally biased region" description="Polar residues" evidence="1">
    <location>
        <begin position="24"/>
        <end position="38"/>
    </location>
</feature>
<organism evidence="2 3">
    <name type="scientific">Epilithonimonas pallida</name>
    <dbReference type="NCBI Taxonomy" id="373671"/>
    <lineage>
        <taxon>Bacteria</taxon>
        <taxon>Pseudomonadati</taxon>
        <taxon>Bacteroidota</taxon>
        <taxon>Flavobacteriia</taxon>
        <taxon>Flavobacteriales</taxon>
        <taxon>Weeksellaceae</taxon>
        <taxon>Chryseobacterium group</taxon>
        <taxon>Epilithonimonas</taxon>
    </lineage>
</organism>
<proteinExistence type="predicted"/>